<dbReference type="RefSeq" id="XP_060431612.1">
    <property type="nucleotide sequence ID" value="XM_060578758.1"/>
</dbReference>
<reference evidence="2" key="1">
    <citation type="submission" date="2021-06" db="EMBL/GenBank/DDBJ databases">
        <title>Comparative genomics, transcriptomics and evolutionary studies reveal genomic signatures of adaptation to plant cell wall in hemibiotrophic fungi.</title>
        <authorList>
            <consortium name="DOE Joint Genome Institute"/>
            <person name="Baroncelli R."/>
            <person name="Diaz J.F."/>
            <person name="Benocci T."/>
            <person name="Peng M."/>
            <person name="Battaglia E."/>
            <person name="Haridas S."/>
            <person name="Andreopoulos W."/>
            <person name="Labutti K."/>
            <person name="Pangilinan J."/>
            <person name="Floch G.L."/>
            <person name="Makela M.R."/>
            <person name="Henrissat B."/>
            <person name="Grigoriev I.V."/>
            <person name="Crouch J.A."/>
            <person name="De Vries R.P."/>
            <person name="Sukno S.A."/>
            <person name="Thon M.R."/>
        </authorList>
    </citation>
    <scope>NUCLEOTIDE SEQUENCE</scope>
    <source>
        <strain evidence="2">CBS 193.32</strain>
    </source>
</reference>
<accession>A0AAJ0AQN9</accession>
<proteinExistence type="predicted"/>
<dbReference type="AlphaFoldDB" id="A0AAJ0AQN9"/>
<keyword evidence="3" id="KW-1185">Reference proteome</keyword>
<sequence>MSGRPFSSARDHCRGPSVKQRSYGREAAPRYRVDWRKESDGTQWVERKMGGRKEEENGRCELDRVGIDFCGQRREQGDNGLVPCHVLFGRWTRSMLVLVFVLVTTLSCLLPPLPRPSPAHPDPCSLPPWPPPQVRCIPRREVQNRFRRVADVAARAPSSSNHYSTWRLFGVVCVVCQVGFLPPLPQLFTACSKVPLIGMWR</sequence>
<evidence type="ECO:0000313" key="3">
    <source>
        <dbReference type="Proteomes" id="UP001224890"/>
    </source>
</evidence>
<evidence type="ECO:0000256" key="1">
    <source>
        <dbReference type="SAM" id="MobiDB-lite"/>
    </source>
</evidence>
<gene>
    <name evidence="2" type="ORF">BDP55DRAFT_72351</name>
</gene>
<feature type="region of interest" description="Disordered" evidence="1">
    <location>
        <begin position="1"/>
        <end position="27"/>
    </location>
</feature>
<dbReference type="EMBL" id="JAHMHR010000013">
    <property type="protein sequence ID" value="KAK1687917.1"/>
    <property type="molecule type" value="Genomic_DNA"/>
</dbReference>
<name>A0AAJ0AQN9_9PEZI</name>
<organism evidence="2 3">
    <name type="scientific">Colletotrichum godetiae</name>
    <dbReference type="NCBI Taxonomy" id="1209918"/>
    <lineage>
        <taxon>Eukaryota</taxon>
        <taxon>Fungi</taxon>
        <taxon>Dikarya</taxon>
        <taxon>Ascomycota</taxon>
        <taxon>Pezizomycotina</taxon>
        <taxon>Sordariomycetes</taxon>
        <taxon>Hypocreomycetidae</taxon>
        <taxon>Glomerellales</taxon>
        <taxon>Glomerellaceae</taxon>
        <taxon>Colletotrichum</taxon>
        <taxon>Colletotrichum acutatum species complex</taxon>
    </lineage>
</organism>
<evidence type="ECO:0000313" key="2">
    <source>
        <dbReference type="EMBL" id="KAK1687917.1"/>
    </source>
</evidence>
<protein>
    <submittedName>
        <fullName evidence="2">Uncharacterized protein</fullName>
    </submittedName>
</protein>
<comment type="caution">
    <text evidence="2">The sequence shown here is derived from an EMBL/GenBank/DDBJ whole genome shotgun (WGS) entry which is preliminary data.</text>
</comment>
<dbReference type="Proteomes" id="UP001224890">
    <property type="component" value="Unassembled WGS sequence"/>
</dbReference>
<dbReference type="GeneID" id="85463284"/>